<dbReference type="EMBL" id="VIXA01000002">
    <property type="protein sequence ID" value="TWG22980.1"/>
    <property type="molecule type" value="Genomic_DNA"/>
</dbReference>
<keyword evidence="2" id="KW-0812">Transmembrane</keyword>
<keyword evidence="2" id="KW-1133">Transmembrane helix</keyword>
<dbReference type="AlphaFoldDB" id="A0A561WGI6"/>
<comment type="caution">
    <text evidence="3">The sequence shown here is derived from an EMBL/GenBank/DDBJ whole genome shotgun (WGS) entry which is preliminary data.</text>
</comment>
<keyword evidence="4" id="KW-1185">Reference proteome</keyword>
<organism evidence="3 4">
    <name type="scientific">Micromonospora palomenae</name>
    <dbReference type="NCBI Taxonomy" id="1461247"/>
    <lineage>
        <taxon>Bacteria</taxon>
        <taxon>Bacillati</taxon>
        <taxon>Actinomycetota</taxon>
        <taxon>Actinomycetes</taxon>
        <taxon>Micromonosporales</taxon>
        <taxon>Micromonosporaceae</taxon>
        <taxon>Micromonospora</taxon>
    </lineage>
</organism>
<accession>A0A561WGI6</accession>
<evidence type="ECO:0000256" key="2">
    <source>
        <dbReference type="SAM" id="Phobius"/>
    </source>
</evidence>
<name>A0A561WGI6_9ACTN</name>
<keyword evidence="2" id="KW-0472">Membrane</keyword>
<proteinExistence type="predicted"/>
<feature type="transmembrane region" description="Helical" evidence="2">
    <location>
        <begin position="26"/>
        <end position="42"/>
    </location>
</feature>
<protein>
    <submittedName>
        <fullName evidence="3">Uncharacterized protein</fullName>
    </submittedName>
</protein>
<dbReference type="Proteomes" id="UP000319927">
    <property type="component" value="Unassembled WGS sequence"/>
</dbReference>
<gene>
    <name evidence="3" type="ORF">FHX75_121524</name>
</gene>
<feature type="region of interest" description="Disordered" evidence="1">
    <location>
        <begin position="47"/>
        <end position="117"/>
    </location>
</feature>
<feature type="compositionally biased region" description="Polar residues" evidence="1">
    <location>
        <begin position="47"/>
        <end position="61"/>
    </location>
</feature>
<reference evidence="3 4" key="1">
    <citation type="submission" date="2019-06" db="EMBL/GenBank/DDBJ databases">
        <title>Sequencing the genomes of 1000 actinobacteria strains.</title>
        <authorList>
            <person name="Klenk H.-P."/>
        </authorList>
    </citation>
    <scope>NUCLEOTIDE SEQUENCE [LARGE SCALE GENOMIC DNA]</scope>
    <source>
        <strain evidence="3 4">DSM 102131</strain>
    </source>
</reference>
<feature type="compositionally biased region" description="Low complexity" evidence="1">
    <location>
        <begin position="66"/>
        <end position="86"/>
    </location>
</feature>
<sequence>MRRYGGGIMRLTVGPLPSAVYWRRRAVVLGAGLLFLIVLLYSCNQSGDTATTPQARSTPTSPAVDPAPTGSASESAAPSATPEAPDSGGGPAGDPGTTTAPPAAPPVVPAGPTVVDDGTCTDAELSVTSQALPSEVRRGALVDLTLRVKNTAQRTCSRDVGADLQELYVKRGAEKVWSSDTCGTGKGSDVQSFTPGFERSYQLTWNGKDVSRCAGGVAAGPTPPAGTYQVFARVGTKLSEPVKLVITG</sequence>
<evidence type="ECO:0000313" key="3">
    <source>
        <dbReference type="EMBL" id="TWG22980.1"/>
    </source>
</evidence>
<evidence type="ECO:0000256" key="1">
    <source>
        <dbReference type="SAM" id="MobiDB-lite"/>
    </source>
</evidence>
<evidence type="ECO:0000313" key="4">
    <source>
        <dbReference type="Proteomes" id="UP000319927"/>
    </source>
</evidence>